<feature type="region of interest" description="Disordered" evidence="6">
    <location>
        <begin position="222"/>
        <end position="246"/>
    </location>
</feature>
<name>A0A8T0J2U5_CERPU</name>
<gene>
    <name evidence="8" type="ORF">KC19_1G028100</name>
</gene>
<dbReference type="Gene3D" id="3.40.1810.10">
    <property type="entry name" value="Transcription factor, MADS-box"/>
    <property type="match status" value="1"/>
</dbReference>
<evidence type="ECO:0000256" key="2">
    <source>
        <dbReference type="ARBA" id="ARBA00023015"/>
    </source>
</evidence>
<dbReference type="GO" id="GO:0003677">
    <property type="term" value="F:DNA binding"/>
    <property type="evidence" value="ECO:0007669"/>
    <property type="project" value="UniProtKB-KW"/>
</dbReference>
<dbReference type="GO" id="GO:0005634">
    <property type="term" value="C:nucleus"/>
    <property type="evidence" value="ECO:0007669"/>
    <property type="project" value="UniProtKB-SubCell"/>
</dbReference>
<evidence type="ECO:0000256" key="5">
    <source>
        <dbReference type="ARBA" id="ARBA00023242"/>
    </source>
</evidence>
<evidence type="ECO:0000313" key="9">
    <source>
        <dbReference type="Proteomes" id="UP000822688"/>
    </source>
</evidence>
<keyword evidence="5" id="KW-0539">Nucleus</keyword>
<accession>A0A8T0J2U5</accession>
<reference evidence="8" key="1">
    <citation type="submission" date="2020-06" db="EMBL/GenBank/DDBJ databases">
        <title>WGS assembly of Ceratodon purpureus strain R40.</title>
        <authorList>
            <person name="Carey S.B."/>
            <person name="Jenkins J."/>
            <person name="Shu S."/>
            <person name="Lovell J.T."/>
            <person name="Sreedasyam A."/>
            <person name="Maumus F."/>
            <person name="Tiley G.P."/>
            <person name="Fernandez-Pozo N."/>
            <person name="Barry K."/>
            <person name="Chen C."/>
            <person name="Wang M."/>
            <person name="Lipzen A."/>
            <person name="Daum C."/>
            <person name="Saski C.A."/>
            <person name="Payton A.C."/>
            <person name="Mcbreen J.C."/>
            <person name="Conrad R.E."/>
            <person name="Kollar L.M."/>
            <person name="Olsson S."/>
            <person name="Huttunen S."/>
            <person name="Landis J.B."/>
            <person name="Wickett N.J."/>
            <person name="Johnson M.G."/>
            <person name="Rensing S.A."/>
            <person name="Grimwood J."/>
            <person name="Schmutz J."/>
            <person name="Mcdaniel S.F."/>
        </authorList>
    </citation>
    <scope>NUCLEOTIDE SEQUENCE</scope>
    <source>
        <strain evidence="8">R40</strain>
    </source>
</reference>
<evidence type="ECO:0000256" key="4">
    <source>
        <dbReference type="ARBA" id="ARBA00023163"/>
    </source>
</evidence>
<dbReference type="PROSITE" id="PS50066">
    <property type="entry name" value="MADS_BOX_2"/>
    <property type="match status" value="1"/>
</dbReference>
<protein>
    <recommendedName>
        <fullName evidence="7">MADS-box domain-containing protein</fullName>
    </recommendedName>
</protein>
<dbReference type="SMART" id="SM00432">
    <property type="entry name" value="MADS"/>
    <property type="match status" value="1"/>
</dbReference>
<dbReference type="GO" id="GO:0046983">
    <property type="term" value="F:protein dimerization activity"/>
    <property type="evidence" value="ECO:0007669"/>
    <property type="project" value="InterPro"/>
</dbReference>
<keyword evidence="9" id="KW-1185">Reference proteome</keyword>
<dbReference type="InterPro" id="IPR036879">
    <property type="entry name" value="TF_MADSbox_sf"/>
</dbReference>
<evidence type="ECO:0000256" key="6">
    <source>
        <dbReference type="SAM" id="MobiDB-lite"/>
    </source>
</evidence>
<dbReference type="Proteomes" id="UP000822688">
    <property type="component" value="Chromosome 1"/>
</dbReference>
<organism evidence="8 9">
    <name type="scientific">Ceratodon purpureus</name>
    <name type="common">Fire moss</name>
    <name type="synonym">Dicranum purpureum</name>
    <dbReference type="NCBI Taxonomy" id="3225"/>
    <lineage>
        <taxon>Eukaryota</taxon>
        <taxon>Viridiplantae</taxon>
        <taxon>Streptophyta</taxon>
        <taxon>Embryophyta</taxon>
        <taxon>Bryophyta</taxon>
        <taxon>Bryophytina</taxon>
        <taxon>Bryopsida</taxon>
        <taxon>Dicranidae</taxon>
        <taxon>Pseudoditrichales</taxon>
        <taxon>Ditrichaceae</taxon>
        <taxon>Ceratodon</taxon>
    </lineage>
</organism>
<dbReference type="EMBL" id="CM026421">
    <property type="protein sequence ID" value="KAG0589543.1"/>
    <property type="molecule type" value="Genomic_DNA"/>
</dbReference>
<dbReference type="EMBL" id="CM026421">
    <property type="protein sequence ID" value="KAG0589542.1"/>
    <property type="molecule type" value="Genomic_DNA"/>
</dbReference>
<dbReference type="AlphaFoldDB" id="A0A8T0J2U5"/>
<dbReference type="Pfam" id="PF00319">
    <property type="entry name" value="SRF-TF"/>
    <property type="match status" value="1"/>
</dbReference>
<comment type="subcellular location">
    <subcellularLocation>
        <location evidence="1">Nucleus</location>
    </subcellularLocation>
</comment>
<sequence>MGRKAIDVGVIRPKGKIKSTFYKRKEGLKNKAKELGILCGCQVALIVIPPDGCNNNEVIDVSVHGSVNEIVQNYATIMQQHPGRQQLIHIPGPTNLESQQPGLPNMGSIDYELPSSVDPNIQQTIPGGMDQNYYAPPLAHGGQPVVISPNAHVGSNEQVRMPQQVRRGAEHRMHGMPQENRMVQRRNRMPQQVRRGAEHRMDVILQEIRMLQRGERIPQQHINRVPMQQGNVSPQQNSQESTGSNR</sequence>
<evidence type="ECO:0000259" key="7">
    <source>
        <dbReference type="PROSITE" id="PS50066"/>
    </source>
</evidence>
<keyword evidence="3" id="KW-0238">DNA-binding</keyword>
<keyword evidence="2" id="KW-0805">Transcription regulation</keyword>
<evidence type="ECO:0000313" key="8">
    <source>
        <dbReference type="EMBL" id="KAG0589542.1"/>
    </source>
</evidence>
<evidence type="ECO:0000256" key="1">
    <source>
        <dbReference type="ARBA" id="ARBA00004123"/>
    </source>
</evidence>
<feature type="domain" description="MADS-box" evidence="7">
    <location>
        <begin position="1"/>
        <end position="52"/>
    </location>
</feature>
<dbReference type="PRINTS" id="PR00404">
    <property type="entry name" value="MADSDOMAIN"/>
</dbReference>
<evidence type="ECO:0000256" key="3">
    <source>
        <dbReference type="ARBA" id="ARBA00023125"/>
    </source>
</evidence>
<dbReference type="SUPFAM" id="SSF55455">
    <property type="entry name" value="SRF-like"/>
    <property type="match status" value="1"/>
</dbReference>
<keyword evidence="4" id="KW-0804">Transcription</keyword>
<dbReference type="CDD" id="cd00120">
    <property type="entry name" value="MADS"/>
    <property type="match status" value="1"/>
</dbReference>
<dbReference type="InterPro" id="IPR002100">
    <property type="entry name" value="TF_MADSbox"/>
</dbReference>
<comment type="caution">
    <text evidence="8">The sequence shown here is derived from an EMBL/GenBank/DDBJ whole genome shotgun (WGS) entry which is preliminary data.</text>
</comment>
<proteinExistence type="predicted"/>